<gene>
    <name evidence="1" type="ORF">HYY20_00295</name>
</gene>
<name>A0A932FZE6_UNCTE</name>
<dbReference type="SUPFAM" id="SSF51004">
    <property type="entry name" value="C-terminal (heme d1) domain of cytochrome cd1-nitrite reductase"/>
    <property type="match status" value="1"/>
</dbReference>
<dbReference type="PANTHER" id="PTHR47197">
    <property type="entry name" value="PROTEIN NIRF"/>
    <property type="match status" value="1"/>
</dbReference>
<dbReference type="PANTHER" id="PTHR47197:SF3">
    <property type="entry name" value="DIHYDRO-HEME D1 DEHYDROGENASE"/>
    <property type="match status" value="1"/>
</dbReference>
<accession>A0A932FZE6</accession>
<dbReference type="Proteomes" id="UP000769766">
    <property type="component" value="Unassembled WGS sequence"/>
</dbReference>
<dbReference type="InterPro" id="IPR011048">
    <property type="entry name" value="Haem_d1_sf"/>
</dbReference>
<evidence type="ECO:0000313" key="2">
    <source>
        <dbReference type="Proteomes" id="UP000769766"/>
    </source>
</evidence>
<reference evidence="1" key="1">
    <citation type="submission" date="2020-07" db="EMBL/GenBank/DDBJ databases">
        <title>Huge and variable diversity of episymbiotic CPR bacteria and DPANN archaea in groundwater ecosystems.</title>
        <authorList>
            <person name="He C.Y."/>
            <person name="Keren R."/>
            <person name="Whittaker M."/>
            <person name="Farag I.F."/>
            <person name="Doudna J."/>
            <person name="Cate J.H.D."/>
            <person name="Banfield J.F."/>
        </authorList>
    </citation>
    <scope>NUCLEOTIDE SEQUENCE</scope>
    <source>
        <strain evidence="1">NC_groundwater_672_Ag_B-0.1um_62_36</strain>
    </source>
</reference>
<dbReference type="InterPro" id="IPR051200">
    <property type="entry name" value="Host-pathogen_enzymatic-act"/>
</dbReference>
<dbReference type="InterPro" id="IPR015943">
    <property type="entry name" value="WD40/YVTN_repeat-like_dom_sf"/>
</dbReference>
<evidence type="ECO:0000313" key="1">
    <source>
        <dbReference type="EMBL" id="MBI2875305.1"/>
    </source>
</evidence>
<dbReference type="Gene3D" id="2.130.10.10">
    <property type="entry name" value="YVTN repeat-like/Quinoprotein amine dehydrogenase"/>
    <property type="match status" value="2"/>
</dbReference>
<protein>
    <submittedName>
        <fullName evidence="1">Cytochrome D1</fullName>
    </submittedName>
</protein>
<dbReference type="AlphaFoldDB" id="A0A932FZE6"/>
<proteinExistence type="predicted"/>
<sequence length="654" mass="71958">MRLSLQKLVCWILGLIFLFPILGESSPEGQRVVREGIAVEFILDPAAERKEKSAEPQEGEDAIVRFKLTDTATGNAMTGLHPSAWMDLQRGDQAPGEKECQQKVQSFMQGSLSARPEIDLNTYYLLALNREPNISVIDPLLGFGSSKLYTLVLLKSPGEDWVLDRDKKRLFVAMPLANQVAVVDTATWKVVSYIDVGPKPNRLAFQPDERYLWVGHVGWGGAKAESGVTVIDTAGLKVAARIPTGAGYHEMAFAGDDRYAFVTNQETGTLSVIDVQTLTKVKDLPTGPRPVALAFSALSQAIYVLHEGEGSIVAVDGRSHKVLARMKARPGLRTIRFTPDGRWGFVVNAKESLVHIFDPSTHRILQAVPVGKRPDQISFTRSFAYIRSTGSEEVSMIPLGALGKAEAVPVTKFPGGQAPPERSSGMAVADAIVPTPEDHGVLVANSSDQMIYYYMEGMAAPMGSFQNYRREPRAILVMDRGLREAVPGVYSTRVRLTGGGKYDVAFLLDSPRILHCFELSVRPNPAVKRRDGQIGWKIESLFKERQIRVGEGVQLQFKLTDPATHQPRVGLKDVRVLMLLAPGIWQKRDWARSVGDGIYEVAFTAPKPGVYYLFFESRSLGVQFNQLPYLILQAAEEKVLSPARASEKTGEASP</sequence>
<dbReference type="EMBL" id="JACPRF010000011">
    <property type="protein sequence ID" value="MBI2875305.1"/>
    <property type="molecule type" value="Genomic_DNA"/>
</dbReference>
<dbReference type="Pfam" id="PF02239">
    <property type="entry name" value="Cytochrom_D1"/>
    <property type="match status" value="1"/>
</dbReference>
<organism evidence="1 2">
    <name type="scientific">Tectimicrobiota bacterium</name>
    <dbReference type="NCBI Taxonomy" id="2528274"/>
    <lineage>
        <taxon>Bacteria</taxon>
        <taxon>Pseudomonadati</taxon>
        <taxon>Nitrospinota/Tectimicrobiota group</taxon>
        <taxon>Candidatus Tectimicrobiota</taxon>
    </lineage>
</organism>
<comment type="caution">
    <text evidence="1">The sequence shown here is derived from an EMBL/GenBank/DDBJ whole genome shotgun (WGS) entry which is preliminary data.</text>
</comment>